<evidence type="ECO:0000313" key="3">
    <source>
        <dbReference type="Proteomes" id="UP001194468"/>
    </source>
</evidence>
<name>A0AAD4BIN1_BOLED</name>
<keyword evidence="3" id="KW-1185">Reference proteome</keyword>
<feature type="compositionally biased region" description="Polar residues" evidence="1">
    <location>
        <begin position="55"/>
        <end position="71"/>
    </location>
</feature>
<dbReference type="Proteomes" id="UP001194468">
    <property type="component" value="Unassembled WGS sequence"/>
</dbReference>
<sequence length="71" mass="7861">MSRVIDVLGEVIYLEIDGIHADWTTYQIALDIQMPGKKGSPKVKDMPTMIEDTSETSMNTSEPETAKNTTS</sequence>
<comment type="caution">
    <text evidence="2">The sequence shown here is derived from an EMBL/GenBank/DDBJ whole genome shotgun (WGS) entry which is preliminary data.</text>
</comment>
<organism evidence="2 3">
    <name type="scientific">Boletus edulis BED1</name>
    <dbReference type="NCBI Taxonomy" id="1328754"/>
    <lineage>
        <taxon>Eukaryota</taxon>
        <taxon>Fungi</taxon>
        <taxon>Dikarya</taxon>
        <taxon>Basidiomycota</taxon>
        <taxon>Agaricomycotina</taxon>
        <taxon>Agaricomycetes</taxon>
        <taxon>Agaricomycetidae</taxon>
        <taxon>Boletales</taxon>
        <taxon>Boletineae</taxon>
        <taxon>Boletaceae</taxon>
        <taxon>Boletoideae</taxon>
        <taxon>Boletus</taxon>
    </lineage>
</organism>
<evidence type="ECO:0000313" key="2">
    <source>
        <dbReference type="EMBL" id="KAF8432025.1"/>
    </source>
</evidence>
<feature type="region of interest" description="Disordered" evidence="1">
    <location>
        <begin position="36"/>
        <end position="71"/>
    </location>
</feature>
<dbReference type="AlphaFoldDB" id="A0AAD4BIN1"/>
<reference evidence="2" key="2">
    <citation type="journal article" date="2020" name="Nat. Commun.">
        <title>Large-scale genome sequencing of mycorrhizal fungi provides insights into the early evolution of symbiotic traits.</title>
        <authorList>
            <person name="Miyauchi S."/>
            <person name="Kiss E."/>
            <person name="Kuo A."/>
            <person name="Drula E."/>
            <person name="Kohler A."/>
            <person name="Sanchez-Garcia M."/>
            <person name="Morin E."/>
            <person name="Andreopoulos B."/>
            <person name="Barry K.W."/>
            <person name="Bonito G."/>
            <person name="Buee M."/>
            <person name="Carver A."/>
            <person name="Chen C."/>
            <person name="Cichocki N."/>
            <person name="Clum A."/>
            <person name="Culley D."/>
            <person name="Crous P.W."/>
            <person name="Fauchery L."/>
            <person name="Girlanda M."/>
            <person name="Hayes R.D."/>
            <person name="Keri Z."/>
            <person name="LaButti K."/>
            <person name="Lipzen A."/>
            <person name="Lombard V."/>
            <person name="Magnuson J."/>
            <person name="Maillard F."/>
            <person name="Murat C."/>
            <person name="Nolan M."/>
            <person name="Ohm R.A."/>
            <person name="Pangilinan J."/>
            <person name="Pereira M.F."/>
            <person name="Perotto S."/>
            <person name="Peter M."/>
            <person name="Pfister S."/>
            <person name="Riley R."/>
            <person name="Sitrit Y."/>
            <person name="Stielow J.B."/>
            <person name="Szollosi G."/>
            <person name="Zifcakova L."/>
            <person name="Stursova M."/>
            <person name="Spatafora J.W."/>
            <person name="Tedersoo L."/>
            <person name="Vaario L.M."/>
            <person name="Yamada A."/>
            <person name="Yan M."/>
            <person name="Wang P."/>
            <person name="Xu J."/>
            <person name="Bruns T."/>
            <person name="Baldrian P."/>
            <person name="Vilgalys R."/>
            <person name="Dunand C."/>
            <person name="Henrissat B."/>
            <person name="Grigoriev I.V."/>
            <person name="Hibbett D."/>
            <person name="Nagy L.G."/>
            <person name="Martin F.M."/>
        </authorList>
    </citation>
    <scope>NUCLEOTIDE SEQUENCE</scope>
    <source>
        <strain evidence="2">BED1</strain>
    </source>
</reference>
<reference evidence="2" key="1">
    <citation type="submission" date="2019-10" db="EMBL/GenBank/DDBJ databases">
        <authorList>
            <consortium name="DOE Joint Genome Institute"/>
            <person name="Kuo A."/>
            <person name="Miyauchi S."/>
            <person name="Kiss E."/>
            <person name="Drula E."/>
            <person name="Kohler A."/>
            <person name="Sanchez-Garcia M."/>
            <person name="Andreopoulos B."/>
            <person name="Barry K.W."/>
            <person name="Bonito G."/>
            <person name="Buee M."/>
            <person name="Carver A."/>
            <person name="Chen C."/>
            <person name="Cichocki N."/>
            <person name="Clum A."/>
            <person name="Culley D."/>
            <person name="Crous P.W."/>
            <person name="Fauchery L."/>
            <person name="Girlanda M."/>
            <person name="Hayes R."/>
            <person name="Keri Z."/>
            <person name="LaButti K."/>
            <person name="Lipzen A."/>
            <person name="Lombard V."/>
            <person name="Magnuson J."/>
            <person name="Maillard F."/>
            <person name="Morin E."/>
            <person name="Murat C."/>
            <person name="Nolan M."/>
            <person name="Ohm R."/>
            <person name="Pangilinan J."/>
            <person name="Pereira M."/>
            <person name="Perotto S."/>
            <person name="Peter M."/>
            <person name="Riley R."/>
            <person name="Sitrit Y."/>
            <person name="Stielow B."/>
            <person name="Szollosi G."/>
            <person name="Zifcakova L."/>
            <person name="Stursova M."/>
            <person name="Spatafora J.W."/>
            <person name="Tedersoo L."/>
            <person name="Vaario L.-M."/>
            <person name="Yamada A."/>
            <person name="Yan M."/>
            <person name="Wang P."/>
            <person name="Xu J."/>
            <person name="Bruns T."/>
            <person name="Baldrian P."/>
            <person name="Vilgalys R."/>
            <person name="Henrissat B."/>
            <person name="Grigoriev I.V."/>
            <person name="Hibbett D."/>
            <person name="Nagy L.G."/>
            <person name="Martin F.M."/>
        </authorList>
    </citation>
    <scope>NUCLEOTIDE SEQUENCE</scope>
    <source>
        <strain evidence="2">BED1</strain>
    </source>
</reference>
<gene>
    <name evidence="2" type="ORF">L210DRAFT_3650685</name>
</gene>
<dbReference type="EMBL" id="WHUW01000044">
    <property type="protein sequence ID" value="KAF8432025.1"/>
    <property type="molecule type" value="Genomic_DNA"/>
</dbReference>
<protein>
    <submittedName>
        <fullName evidence="2">Uncharacterized protein</fullName>
    </submittedName>
</protein>
<evidence type="ECO:0000256" key="1">
    <source>
        <dbReference type="SAM" id="MobiDB-lite"/>
    </source>
</evidence>
<accession>A0AAD4BIN1</accession>
<proteinExistence type="predicted"/>